<feature type="region of interest" description="Disordered" evidence="1">
    <location>
        <begin position="378"/>
        <end position="400"/>
    </location>
</feature>
<proteinExistence type="predicted"/>
<feature type="compositionally biased region" description="Basic residues" evidence="1">
    <location>
        <begin position="391"/>
        <end position="400"/>
    </location>
</feature>
<gene>
    <name evidence="3" type="ORF">BAE44_0024492</name>
</gene>
<evidence type="ECO:0000256" key="1">
    <source>
        <dbReference type="SAM" id="MobiDB-lite"/>
    </source>
</evidence>
<dbReference type="STRING" id="888268.A0A1E5UNU5"/>
<dbReference type="PANTHER" id="PTHR32141">
    <property type="match status" value="1"/>
</dbReference>
<evidence type="ECO:0000259" key="2">
    <source>
        <dbReference type="PROSITE" id="PS50181"/>
    </source>
</evidence>
<dbReference type="InterPro" id="IPR001810">
    <property type="entry name" value="F-box_dom"/>
</dbReference>
<sequence length="400" mass="44484">MATDRLSAFPDRVLQCVVSHLSVSDAVRTSLLSLRWRTLWRQGDAVNLDSEDYDDGDDDGVRAGRELFRDALAAVGADGRRPVRRLSIVVFSGFQRDFVRGIMRTTPGMDAILATPAIKRLEELRLDLSSEFCPAYDVYTLPASRVPCWSLRLLELKGCTLGPRGAAAPFGRLETLKLVSCKSSLEGLQAMLDGAPNLVGLWLEHVIFTAEELGSDWHAVMSKRRLLLCCPHATVSVTVMHCHRTGGLDIDAPSVRSLRYTGLLEHFPFSSATPKYPSGETPPHALFWESIGRFSRLRVLKLVLLDINDIAVRSEEEDVFLKVFPDLKFLELQGSLEVHSHGAAVAIANLLLCCPAIQEFHLKCKLHGDLYSSFKRTMPQSDEKKSPVGPRKIHRITQEA</sequence>
<dbReference type="SUPFAM" id="SSF81383">
    <property type="entry name" value="F-box domain"/>
    <property type="match status" value="1"/>
</dbReference>
<dbReference type="InterPro" id="IPR036047">
    <property type="entry name" value="F-box-like_dom_sf"/>
</dbReference>
<evidence type="ECO:0000313" key="4">
    <source>
        <dbReference type="Proteomes" id="UP000095767"/>
    </source>
</evidence>
<dbReference type="Pfam" id="PF24758">
    <property type="entry name" value="LRR_At5g56370"/>
    <property type="match status" value="1"/>
</dbReference>
<dbReference type="Gene3D" id="3.80.10.10">
    <property type="entry name" value="Ribonuclease Inhibitor"/>
    <property type="match status" value="1"/>
</dbReference>
<dbReference type="OrthoDB" id="679495at2759"/>
<dbReference type="EMBL" id="LWDX02069825">
    <property type="protein sequence ID" value="OEL14488.1"/>
    <property type="molecule type" value="Genomic_DNA"/>
</dbReference>
<feature type="domain" description="F-box" evidence="2">
    <location>
        <begin position="3"/>
        <end position="39"/>
    </location>
</feature>
<dbReference type="SUPFAM" id="SSF52047">
    <property type="entry name" value="RNI-like"/>
    <property type="match status" value="1"/>
</dbReference>
<accession>A0A1E5UNU5</accession>
<organism evidence="3 4">
    <name type="scientific">Dichanthelium oligosanthes</name>
    <dbReference type="NCBI Taxonomy" id="888268"/>
    <lineage>
        <taxon>Eukaryota</taxon>
        <taxon>Viridiplantae</taxon>
        <taxon>Streptophyta</taxon>
        <taxon>Embryophyta</taxon>
        <taxon>Tracheophyta</taxon>
        <taxon>Spermatophyta</taxon>
        <taxon>Magnoliopsida</taxon>
        <taxon>Liliopsida</taxon>
        <taxon>Poales</taxon>
        <taxon>Poaceae</taxon>
        <taxon>PACMAD clade</taxon>
        <taxon>Panicoideae</taxon>
        <taxon>Panicodae</taxon>
        <taxon>Paniceae</taxon>
        <taxon>Dichantheliinae</taxon>
        <taxon>Dichanthelium</taxon>
    </lineage>
</organism>
<dbReference type="InterPro" id="IPR055302">
    <property type="entry name" value="F-box_dom-containing"/>
</dbReference>
<dbReference type="InterPro" id="IPR032675">
    <property type="entry name" value="LRR_dom_sf"/>
</dbReference>
<dbReference type="PANTHER" id="PTHR32141:SF26">
    <property type="entry name" value="OS08G0328600 PROTEIN"/>
    <property type="match status" value="1"/>
</dbReference>
<dbReference type="Proteomes" id="UP000095767">
    <property type="component" value="Unassembled WGS sequence"/>
</dbReference>
<name>A0A1E5UNU5_9POAL</name>
<dbReference type="InterPro" id="IPR055411">
    <property type="entry name" value="LRR_FXL15/At3g58940/PEG3-like"/>
</dbReference>
<protein>
    <recommendedName>
        <fullName evidence="2">F-box domain-containing protein</fullName>
    </recommendedName>
</protein>
<keyword evidence="4" id="KW-1185">Reference proteome</keyword>
<evidence type="ECO:0000313" key="3">
    <source>
        <dbReference type="EMBL" id="OEL14488.1"/>
    </source>
</evidence>
<dbReference type="AlphaFoldDB" id="A0A1E5UNU5"/>
<comment type="caution">
    <text evidence="3">The sequence shown here is derived from an EMBL/GenBank/DDBJ whole genome shotgun (WGS) entry which is preliminary data.</text>
</comment>
<dbReference type="PROSITE" id="PS50181">
    <property type="entry name" value="FBOX"/>
    <property type="match status" value="1"/>
</dbReference>
<dbReference type="Pfam" id="PF00646">
    <property type="entry name" value="F-box"/>
    <property type="match status" value="1"/>
</dbReference>
<reference evidence="3 4" key="1">
    <citation type="submission" date="2016-09" db="EMBL/GenBank/DDBJ databases">
        <title>The draft genome of Dichanthelium oligosanthes: A C3 panicoid grass species.</title>
        <authorList>
            <person name="Studer A.J."/>
            <person name="Schnable J.C."/>
            <person name="Brutnell T.P."/>
        </authorList>
    </citation>
    <scope>NUCLEOTIDE SEQUENCE [LARGE SCALE GENOMIC DNA]</scope>
    <source>
        <strain evidence="4">cv. Kellogg 1175</strain>
        <tissue evidence="3">Leaf</tissue>
    </source>
</reference>